<evidence type="ECO:0000313" key="2">
    <source>
        <dbReference type="EMBL" id="EGW20666.1"/>
    </source>
</evidence>
<reference evidence="2 3" key="1">
    <citation type="submission" date="2011-06" db="EMBL/GenBank/DDBJ databases">
        <title>Genomic sequence of Methylobacter tundripaludum SV96.</title>
        <authorList>
            <consortium name="US DOE Joint Genome Institute"/>
            <person name="Lucas S."/>
            <person name="Han J."/>
            <person name="Lapidus A."/>
            <person name="Cheng J.-F."/>
            <person name="Goodwin L."/>
            <person name="Pitluck S."/>
            <person name="Held B."/>
            <person name="Detter J.C."/>
            <person name="Han C."/>
            <person name="Tapia R."/>
            <person name="Land M."/>
            <person name="Hauser L."/>
            <person name="Kyrpides N."/>
            <person name="Ivanova N."/>
            <person name="Ovchinnikova G."/>
            <person name="Pagani I."/>
            <person name="Klotz M.G."/>
            <person name="Dispirito A.A."/>
            <person name="Murrell J.C."/>
            <person name="Dunfield P."/>
            <person name="Kalyuzhnaya M.G."/>
            <person name="Svenning M."/>
            <person name="Trotsenko Y.A."/>
            <person name="Stein L.Y."/>
            <person name="Woyke T."/>
        </authorList>
    </citation>
    <scope>NUCLEOTIDE SEQUENCE [LARGE SCALE GENOMIC DNA]</scope>
    <source>
        <strain evidence="3">ATCC BAA-1195 / DSM 17260 / SV96</strain>
    </source>
</reference>
<organism evidence="2 3">
    <name type="scientific">Methylobacter tundripaludum (strain ATCC BAA-1195 / DSM 17260 / SV96)</name>
    <dbReference type="NCBI Taxonomy" id="697282"/>
    <lineage>
        <taxon>Bacteria</taxon>
        <taxon>Pseudomonadati</taxon>
        <taxon>Pseudomonadota</taxon>
        <taxon>Gammaproteobacteria</taxon>
        <taxon>Methylococcales</taxon>
        <taxon>Methylococcaceae</taxon>
        <taxon>Methylobacter</taxon>
    </lineage>
</organism>
<evidence type="ECO:0000256" key="1">
    <source>
        <dbReference type="SAM" id="MobiDB-lite"/>
    </source>
</evidence>
<protein>
    <submittedName>
        <fullName evidence="2">Uncharacterized protein</fullName>
    </submittedName>
</protein>
<dbReference type="Proteomes" id="UP000004664">
    <property type="component" value="Unassembled WGS sequence"/>
</dbReference>
<dbReference type="EMBL" id="JH109153">
    <property type="protein sequence ID" value="EGW20666.1"/>
    <property type="molecule type" value="Genomic_DNA"/>
</dbReference>
<accession>G3J0E4</accession>
<gene>
    <name evidence="2" type="ORF">Mettu_3815</name>
</gene>
<dbReference type="OrthoDB" id="6369625at2"/>
<sequence>MAESSILPDRGSSEAQGKNERLYRTALEQRDYINLELEAMDRGMKPFGLTKAIMTLYLHKQLIPMKELSEELRTQVIEHLKGKHAAKQAAR</sequence>
<dbReference type="STRING" id="697282.Mettu_3815"/>
<feature type="region of interest" description="Disordered" evidence="1">
    <location>
        <begin position="1"/>
        <end position="21"/>
    </location>
</feature>
<dbReference type="HOGENOM" id="CLU_2423593_0_0_6"/>
<proteinExistence type="predicted"/>
<dbReference type="RefSeq" id="WP_006893032.1">
    <property type="nucleotide sequence ID" value="NZ_JH109153.1"/>
</dbReference>
<name>G3J0E4_METTV</name>
<evidence type="ECO:0000313" key="3">
    <source>
        <dbReference type="Proteomes" id="UP000004664"/>
    </source>
</evidence>
<dbReference type="AlphaFoldDB" id="G3J0E4"/>
<dbReference type="eggNOG" id="ENOG5031XPX">
    <property type="taxonomic scope" value="Bacteria"/>
</dbReference>
<keyword evidence="3" id="KW-1185">Reference proteome</keyword>